<organism evidence="1 2">
    <name type="scientific">Rhodoblastus acidophilus</name>
    <name type="common">Rhodopseudomonas acidophila</name>
    <dbReference type="NCBI Taxonomy" id="1074"/>
    <lineage>
        <taxon>Bacteria</taxon>
        <taxon>Pseudomonadati</taxon>
        <taxon>Pseudomonadota</taxon>
        <taxon>Alphaproteobacteria</taxon>
        <taxon>Hyphomicrobiales</taxon>
        <taxon>Rhodoblastaceae</taxon>
        <taxon>Rhodoblastus</taxon>
    </lineage>
</organism>
<gene>
    <name evidence="1" type="ORF">SAMN06265338_104193</name>
</gene>
<evidence type="ECO:0000313" key="2">
    <source>
        <dbReference type="Proteomes" id="UP000198418"/>
    </source>
</evidence>
<dbReference type="Pfam" id="PF14175">
    <property type="entry name" value="YaaC"/>
    <property type="match status" value="1"/>
</dbReference>
<name>A0A212RH30_RHOAC</name>
<dbReference type="InterPro" id="IPR026988">
    <property type="entry name" value="YaaC-like"/>
</dbReference>
<sequence>MTNRIRYGAKVLRLHKAISAPQFEVKTVLTNDPFVYVDLWLRRNHKDEALFYWRQAHEFYKASIGLPIESAPLVLYYCFMNAAKALLSAKGQQFSPHHGVSRHQMRGPNAKVVLSNEGIAIKPAGIVPALSVYFSEQETRQQHSLEDVLYNLAYIHRTYCLSYPRKPERFLPLKDLSFIRDANNEVRFFARPVDEANWTQFKKNLPQELAANPDGSKSLVSSGHVVWATQNAPTTAELDSLRQLSATLRKVIHYINGANALWYVKLKHKTSIGRQSITLTLAAMHRLSEICRYRPDELLSFLNGQKNWLLSEFLSTSRTQFIDEIACEMTGQQIMIPNVRIPS</sequence>
<proteinExistence type="predicted"/>
<keyword evidence="2" id="KW-1185">Reference proteome</keyword>
<reference evidence="2" key="1">
    <citation type="submission" date="2017-06" db="EMBL/GenBank/DDBJ databases">
        <authorList>
            <person name="Varghese N."/>
            <person name="Submissions S."/>
        </authorList>
    </citation>
    <scope>NUCLEOTIDE SEQUENCE [LARGE SCALE GENOMIC DNA]</scope>
    <source>
        <strain evidence="2">DSM 137</strain>
    </source>
</reference>
<dbReference type="AlphaFoldDB" id="A0A212RH30"/>
<evidence type="ECO:0000313" key="1">
    <source>
        <dbReference type="EMBL" id="SNB71679.1"/>
    </source>
</evidence>
<dbReference type="RefSeq" id="WP_088520646.1">
    <property type="nucleotide sequence ID" value="NZ_FYDG01000004.1"/>
</dbReference>
<accession>A0A212RH30</accession>
<dbReference type="Proteomes" id="UP000198418">
    <property type="component" value="Unassembled WGS sequence"/>
</dbReference>
<dbReference type="EMBL" id="FYDG01000004">
    <property type="protein sequence ID" value="SNB71679.1"/>
    <property type="molecule type" value="Genomic_DNA"/>
</dbReference>
<protein>
    <submittedName>
        <fullName evidence="1">YaaC-like Protein</fullName>
    </submittedName>
</protein>